<sequence length="105" mass="12160">MIGSCAPDFSCEAWSNDFKTHDEFDIILKDIYHNGRNVHLSGINPKTHGNVEYYNGGGWISHNIKQFEIGDTIRKDIGKYTIFVNRKGYKKKILFQCEGIVYQDR</sequence>
<dbReference type="Proteomes" id="UP000619078">
    <property type="component" value="Unassembled WGS sequence"/>
</dbReference>
<protein>
    <submittedName>
        <fullName evidence="1">Uncharacterized protein</fullName>
    </submittedName>
</protein>
<comment type="caution">
    <text evidence="1">The sequence shown here is derived from an EMBL/GenBank/DDBJ whole genome shotgun (WGS) entry which is preliminary data.</text>
</comment>
<proteinExistence type="predicted"/>
<keyword evidence="2" id="KW-1185">Reference proteome</keyword>
<dbReference type="RefSeq" id="WP_191161472.1">
    <property type="nucleotide sequence ID" value="NZ_JACWMX010000002.1"/>
</dbReference>
<dbReference type="EMBL" id="JACWMX010000002">
    <property type="protein sequence ID" value="MBD1392480.1"/>
    <property type="molecule type" value="Genomic_DNA"/>
</dbReference>
<gene>
    <name evidence="1" type="ORF">IDJ76_05155</name>
</gene>
<reference evidence="1" key="1">
    <citation type="submission" date="2020-09" db="EMBL/GenBank/DDBJ databases">
        <title>Novel species of Mucilaginibacter isolated from a glacier on the Tibetan Plateau.</title>
        <authorList>
            <person name="Liu Q."/>
            <person name="Xin Y.-H."/>
        </authorList>
    </citation>
    <scope>NUCLEOTIDE SEQUENCE</scope>
    <source>
        <strain evidence="1">ZB1P21</strain>
    </source>
</reference>
<evidence type="ECO:0000313" key="2">
    <source>
        <dbReference type="Proteomes" id="UP000619078"/>
    </source>
</evidence>
<evidence type="ECO:0000313" key="1">
    <source>
        <dbReference type="EMBL" id="MBD1392480.1"/>
    </source>
</evidence>
<name>A0A926NPW5_9SPHI</name>
<dbReference type="AlphaFoldDB" id="A0A926NPW5"/>
<accession>A0A926NPW5</accession>
<organism evidence="1 2">
    <name type="scientific">Mucilaginibacter glaciei</name>
    <dbReference type="NCBI Taxonomy" id="2772109"/>
    <lineage>
        <taxon>Bacteria</taxon>
        <taxon>Pseudomonadati</taxon>
        <taxon>Bacteroidota</taxon>
        <taxon>Sphingobacteriia</taxon>
        <taxon>Sphingobacteriales</taxon>
        <taxon>Sphingobacteriaceae</taxon>
        <taxon>Mucilaginibacter</taxon>
    </lineage>
</organism>